<keyword evidence="3" id="KW-1185">Reference proteome</keyword>
<name>A0A1H4JLQ1_9MICO</name>
<dbReference type="Proteomes" id="UP000183750">
    <property type="component" value="Unassembled WGS sequence"/>
</dbReference>
<protein>
    <submittedName>
        <fullName evidence="2">Uncharacterized protein</fullName>
    </submittedName>
</protein>
<gene>
    <name evidence="2" type="ORF">SAMN04489807_0910</name>
</gene>
<dbReference type="Gene3D" id="3.40.190.10">
    <property type="entry name" value="Periplasmic binding protein-like II"/>
    <property type="match status" value="1"/>
</dbReference>
<dbReference type="SUPFAM" id="SSF53850">
    <property type="entry name" value="Periplasmic binding protein-like II"/>
    <property type="match status" value="1"/>
</dbReference>
<sequence length="170" mass="17455">MGDVNASKTLFRRVAAVAAAAVAVIGLAGCGGLTIPADPDGTLQAVSDGELRVGVSPDPGLVTDRGPDGGTPTGSLPDLVEGFADSIDAEIEWTEGSEETLVGMLERGDLDLVAGGFTSDTPWIDQAGITRGYPEIEGADGREIVLLVPLGENAFLSAVERYLDEEVGSR</sequence>
<evidence type="ECO:0000256" key="1">
    <source>
        <dbReference type="SAM" id="MobiDB-lite"/>
    </source>
</evidence>
<reference evidence="3" key="1">
    <citation type="submission" date="2016-10" db="EMBL/GenBank/DDBJ databases">
        <authorList>
            <person name="Varghese N."/>
            <person name="Submissions S."/>
        </authorList>
    </citation>
    <scope>NUCLEOTIDE SEQUENCE [LARGE SCALE GENOMIC DNA]</scope>
    <source>
        <strain evidence="3">DSM 16089</strain>
    </source>
</reference>
<dbReference type="EMBL" id="FNSQ01000005">
    <property type="protein sequence ID" value="SEB47193.1"/>
    <property type="molecule type" value="Genomic_DNA"/>
</dbReference>
<accession>A0A1H4JLQ1</accession>
<organism evidence="2 3">
    <name type="scientific">Microbacterium hydrocarbonoxydans</name>
    <dbReference type="NCBI Taxonomy" id="273678"/>
    <lineage>
        <taxon>Bacteria</taxon>
        <taxon>Bacillati</taxon>
        <taxon>Actinomycetota</taxon>
        <taxon>Actinomycetes</taxon>
        <taxon>Micrococcales</taxon>
        <taxon>Microbacteriaceae</taxon>
        <taxon>Microbacterium</taxon>
    </lineage>
</organism>
<evidence type="ECO:0000313" key="3">
    <source>
        <dbReference type="Proteomes" id="UP000183750"/>
    </source>
</evidence>
<proteinExistence type="predicted"/>
<feature type="region of interest" description="Disordered" evidence="1">
    <location>
        <begin position="54"/>
        <end position="75"/>
    </location>
</feature>
<dbReference type="AlphaFoldDB" id="A0A1H4JLQ1"/>
<evidence type="ECO:0000313" key="2">
    <source>
        <dbReference type="EMBL" id="SEB47193.1"/>
    </source>
</evidence>